<proteinExistence type="predicted"/>
<evidence type="ECO:0000313" key="2">
    <source>
        <dbReference type="EMBL" id="GIE46684.1"/>
    </source>
</evidence>
<feature type="signal peptide" evidence="1">
    <location>
        <begin position="1"/>
        <end position="28"/>
    </location>
</feature>
<dbReference type="Proteomes" id="UP000647172">
    <property type="component" value="Unassembled WGS sequence"/>
</dbReference>
<dbReference type="AlphaFoldDB" id="A0A919MEQ3"/>
<reference evidence="2" key="1">
    <citation type="submission" date="2021-01" db="EMBL/GenBank/DDBJ databases">
        <title>Whole genome shotgun sequence of Actinoplanes nipponensis NBRC 14063.</title>
        <authorList>
            <person name="Komaki H."/>
            <person name="Tamura T."/>
        </authorList>
    </citation>
    <scope>NUCLEOTIDE SEQUENCE</scope>
    <source>
        <strain evidence="2">NBRC 14063</strain>
    </source>
</reference>
<dbReference type="EMBL" id="BOMQ01000006">
    <property type="protein sequence ID" value="GIE46684.1"/>
    <property type="molecule type" value="Genomic_DNA"/>
</dbReference>
<keyword evidence="3" id="KW-1185">Reference proteome</keyword>
<gene>
    <name evidence="2" type="ORF">Ani05nite_02180</name>
</gene>
<dbReference type="RefSeq" id="WP_203763086.1">
    <property type="nucleotide sequence ID" value="NZ_BAAAYJ010000048.1"/>
</dbReference>
<accession>A0A919MEQ3</accession>
<evidence type="ECO:0000256" key="1">
    <source>
        <dbReference type="SAM" id="SignalP"/>
    </source>
</evidence>
<protein>
    <submittedName>
        <fullName evidence="2">Uncharacterized protein</fullName>
    </submittedName>
</protein>
<comment type="caution">
    <text evidence="2">The sequence shown here is derived from an EMBL/GenBank/DDBJ whole genome shotgun (WGS) entry which is preliminary data.</text>
</comment>
<name>A0A919MEQ3_9ACTN</name>
<keyword evidence="1" id="KW-0732">Signal</keyword>
<evidence type="ECO:0000313" key="3">
    <source>
        <dbReference type="Proteomes" id="UP000647172"/>
    </source>
</evidence>
<feature type="chain" id="PRO_5036734136" evidence="1">
    <location>
        <begin position="29"/>
        <end position="274"/>
    </location>
</feature>
<sequence>MSRLRALAGLVVLALTGTLLTPSAAAAAAPLRVSITCDPATGVVTTAATGNLLAPGTPTAVVVEFQRRGGTRVTATTSTTLAPLPQPFTVKATTTSSGDITATGYTGAFDPAATLYYREQLVVTFRNATSGVTYATREATCDQDRRTTVTLTCDPAAGTVTAAFSGVDGRAGSANGAGRPARLGYHTARTVQQRKSDPSFRTEQFWPYWNVERALTQAADGTWTDPGYVFTPSYTNPYLYAEEVTVGIYDAYGAVVGWGTAKCTLIDGSVPAAA</sequence>
<organism evidence="2 3">
    <name type="scientific">Actinoplanes nipponensis</name>
    <dbReference type="NCBI Taxonomy" id="135950"/>
    <lineage>
        <taxon>Bacteria</taxon>
        <taxon>Bacillati</taxon>
        <taxon>Actinomycetota</taxon>
        <taxon>Actinomycetes</taxon>
        <taxon>Micromonosporales</taxon>
        <taxon>Micromonosporaceae</taxon>
        <taxon>Actinoplanes</taxon>
    </lineage>
</organism>